<feature type="transmembrane region" description="Helical" evidence="1">
    <location>
        <begin position="135"/>
        <end position="155"/>
    </location>
</feature>
<evidence type="ECO:0000313" key="2">
    <source>
        <dbReference type="EMBL" id="REE78714.1"/>
    </source>
</evidence>
<dbReference type="OrthoDB" id="1492755at2"/>
<evidence type="ECO:0000256" key="1">
    <source>
        <dbReference type="SAM" id="Phobius"/>
    </source>
</evidence>
<feature type="transmembrane region" description="Helical" evidence="1">
    <location>
        <begin position="66"/>
        <end position="85"/>
    </location>
</feature>
<proteinExistence type="predicted"/>
<dbReference type="EMBL" id="QTTQ01000015">
    <property type="protein sequence ID" value="REE78714.1"/>
    <property type="molecule type" value="Genomic_DNA"/>
</dbReference>
<dbReference type="RefSeq" id="WP_115882817.1">
    <property type="nucleotide sequence ID" value="NZ_QTTQ01000015.1"/>
</dbReference>
<gene>
    <name evidence="2" type="ORF">BX611_3024</name>
</gene>
<name>A0A3D9RRW4_9FLAO</name>
<protein>
    <submittedName>
        <fullName evidence="2">Uncharacterized protein</fullName>
    </submittedName>
</protein>
<sequence>MKNILQLSYKPLIVIREYKLIFFTWFLFTVLAGQIGVFSNFIIRVINGDLTFSQSLFLDSVNGSFYTYSIALLASVLGPLFVNLIENHPTKFKSIKIITIIISIFTLYFAGVFYSSSSVKSNFESLKELSYGIDWWQFFFLVISIFIAIYSFSVIRLENNYDKYKIFDDNYSNLDDEKVDSLNDKSEDIKTDSKGNKI</sequence>
<keyword evidence="1" id="KW-1133">Transmembrane helix</keyword>
<comment type="caution">
    <text evidence="2">The sequence shown here is derived from an EMBL/GenBank/DDBJ whole genome shotgun (WGS) entry which is preliminary data.</text>
</comment>
<feature type="transmembrane region" description="Helical" evidence="1">
    <location>
        <begin position="20"/>
        <end position="46"/>
    </location>
</feature>
<keyword evidence="1" id="KW-0472">Membrane</keyword>
<dbReference type="Proteomes" id="UP000256429">
    <property type="component" value="Unassembled WGS sequence"/>
</dbReference>
<accession>A0A3D9RRW4</accession>
<reference evidence="2 3" key="1">
    <citation type="submission" date="2018-08" db="EMBL/GenBank/DDBJ databases">
        <title>Genomic Encyclopedia of Type Strains, Phase III (KMG-III): the genomes of soil and plant-associated and newly described type strains.</title>
        <authorList>
            <person name="Whitman W."/>
        </authorList>
    </citation>
    <scope>NUCLEOTIDE SEQUENCE [LARGE SCALE GENOMIC DNA]</scope>
    <source>
        <strain evidence="2 3">325-5</strain>
    </source>
</reference>
<feature type="transmembrane region" description="Helical" evidence="1">
    <location>
        <begin position="97"/>
        <end position="115"/>
    </location>
</feature>
<evidence type="ECO:0000313" key="3">
    <source>
        <dbReference type="Proteomes" id="UP000256429"/>
    </source>
</evidence>
<keyword evidence="1" id="KW-0812">Transmembrane</keyword>
<keyword evidence="3" id="KW-1185">Reference proteome</keyword>
<dbReference type="AlphaFoldDB" id="A0A3D9RRW4"/>
<organism evidence="2 3">
    <name type="scientific">Lutibacter oceani</name>
    <dbReference type="NCBI Taxonomy" id="1853311"/>
    <lineage>
        <taxon>Bacteria</taxon>
        <taxon>Pseudomonadati</taxon>
        <taxon>Bacteroidota</taxon>
        <taxon>Flavobacteriia</taxon>
        <taxon>Flavobacteriales</taxon>
        <taxon>Flavobacteriaceae</taxon>
        <taxon>Lutibacter</taxon>
    </lineage>
</organism>